<keyword evidence="1" id="KW-1133">Transmembrane helix</keyword>
<dbReference type="AlphaFoldDB" id="A0A285X069"/>
<sequence>MSTSKKSENDKDKVSIIEAWSDNLLVAALFIFLVLLGFIVR</sequence>
<evidence type="ECO:0000313" key="2">
    <source>
        <dbReference type="EMBL" id="SOC78733.1"/>
    </source>
</evidence>
<dbReference type="Proteomes" id="UP000219193">
    <property type="component" value="Unassembled WGS sequence"/>
</dbReference>
<protein>
    <submittedName>
        <fullName evidence="2">Uncharacterized protein</fullName>
    </submittedName>
</protein>
<name>A0A285X069_9FLAO</name>
<evidence type="ECO:0000256" key="1">
    <source>
        <dbReference type="SAM" id="Phobius"/>
    </source>
</evidence>
<feature type="transmembrane region" description="Helical" evidence="1">
    <location>
        <begin position="20"/>
        <end position="40"/>
    </location>
</feature>
<keyword evidence="1" id="KW-0472">Membrane</keyword>
<organism evidence="2 3">
    <name type="scientific">Salinimicrobium sediminis</name>
    <dbReference type="NCBI Taxonomy" id="1343891"/>
    <lineage>
        <taxon>Bacteria</taxon>
        <taxon>Pseudomonadati</taxon>
        <taxon>Bacteroidota</taxon>
        <taxon>Flavobacteriia</taxon>
        <taxon>Flavobacteriales</taxon>
        <taxon>Flavobacteriaceae</taxon>
        <taxon>Salinimicrobium</taxon>
    </lineage>
</organism>
<accession>A0A285X069</accession>
<dbReference type="RefSeq" id="WP_262507400.1">
    <property type="nucleotide sequence ID" value="NZ_OCMF01000001.1"/>
</dbReference>
<keyword evidence="1" id="KW-0812">Transmembrane</keyword>
<proteinExistence type="predicted"/>
<evidence type="ECO:0000313" key="3">
    <source>
        <dbReference type="Proteomes" id="UP000219193"/>
    </source>
</evidence>
<gene>
    <name evidence="2" type="ORF">SAMN06296241_0246</name>
</gene>
<keyword evidence="3" id="KW-1185">Reference proteome</keyword>
<reference evidence="3" key="1">
    <citation type="submission" date="2017-09" db="EMBL/GenBank/DDBJ databases">
        <authorList>
            <person name="Varghese N."/>
            <person name="Submissions S."/>
        </authorList>
    </citation>
    <scope>NUCLEOTIDE SEQUENCE [LARGE SCALE GENOMIC DNA]</scope>
    <source>
        <strain evidence="3">CGMCC 1.12641</strain>
    </source>
</reference>
<dbReference type="EMBL" id="OCMF01000001">
    <property type="protein sequence ID" value="SOC78733.1"/>
    <property type="molecule type" value="Genomic_DNA"/>
</dbReference>